<dbReference type="CDD" id="cd02883">
    <property type="entry name" value="NUDIX_Hydrolase"/>
    <property type="match status" value="1"/>
</dbReference>
<dbReference type="PROSITE" id="PS51462">
    <property type="entry name" value="NUDIX"/>
    <property type="match status" value="1"/>
</dbReference>
<dbReference type="PROSITE" id="PS00893">
    <property type="entry name" value="NUDIX_BOX"/>
    <property type="match status" value="1"/>
</dbReference>
<sequence>MIVIAKPTVAALAIISTAAGEVVFVRQQRGPYAGWLLLPGGKIEFGESAQDAARREAVEEADFEAGELTLTGVYEIRAENGSYHFLMFAFHAGTATQVTAGGHHVDGVLQAPVDEVQPHPTVMQILNDADAARYPARDIKAGLRRDGILMRGHLTAAADATSAKRLPRPQPDSIGPWRRRRQEGIVEQRSNAPISASRGNGLTRHSSRLEHATSWPGFAESHTLKGRSGLPGCVSPPSSRSSTSMQPGTAGRSTTQVGTPSRNCSWSTRTSKAVHSSV</sequence>
<dbReference type="PANTHER" id="PTHR43736:SF1">
    <property type="entry name" value="DIHYDRONEOPTERIN TRIPHOSPHATE DIPHOSPHATASE"/>
    <property type="match status" value="1"/>
</dbReference>
<dbReference type="EMBL" id="BOPC01000085">
    <property type="protein sequence ID" value="GIJ29821.1"/>
    <property type="molecule type" value="Genomic_DNA"/>
</dbReference>
<evidence type="ECO:0000313" key="6">
    <source>
        <dbReference type="Proteomes" id="UP000653076"/>
    </source>
</evidence>
<feature type="compositionally biased region" description="Low complexity" evidence="3">
    <location>
        <begin position="235"/>
        <end position="244"/>
    </location>
</feature>
<evidence type="ECO:0000256" key="3">
    <source>
        <dbReference type="SAM" id="MobiDB-lite"/>
    </source>
</evidence>
<protein>
    <recommendedName>
        <fullName evidence="4">Nudix hydrolase domain-containing protein</fullName>
    </recommendedName>
</protein>
<organism evidence="5 6">
    <name type="scientific">Micromonospora qiuiae</name>
    <dbReference type="NCBI Taxonomy" id="502268"/>
    <lineage>
        <taxon>Bacteria</taxon>
        <taxon>Bacillati</taxon>
        <taxon>Actinomycetota</taxon>
        <taxon>Actinomycetes</taxon>
        <taxon>Micromonosporales</taxon>
        <taxon>Micromonosporaceae</taxon>
        <taxon>Micromonospora</taxon>
    </lineage>
</organism>
<dbReference type="Gene3D" id="3.90.79.10">
    <property type="entry name" value="Nucleoside Triphosphate Pyrophosphohydrolase"/>
    <property type="match status" value="1"/>
</dbReference>
<feature type="compositionally biased region" description="Polar residues" evidence="3">
    <location>
        <begin position="188"/>
        <end position="204"/>
    </location>
</feature>
<evidence type="ECO:0000313" key="5">
    <source>
        <dbReference type="EMBL" id="GIJ29821.1"/>
    </source>
</evidence>
<evidence type="ECO:0000259" key="4">
    <source>
        <dbReference type="PROSITE" id="PS51462"/>
    </source>
</evidence>
<reference evidence="5 6" key="1">
    <citation type="submission" date="2021-01" db="EMBL/GenBank/DDBJ databases">
        <title>Whole genome shotgun sequence of Verrucosispora qiuiae NBRC 106684.</title>
        <authorList>
            <person name="Komaki H."/>
            <person name="Tamura T."/>
        </authorList>
    </citation>
    <scope>NUCLEOTIDE SEQUENCE [LARGE SCALE GENOMIC DNA]</scope>
    <source>
        <strain evidence="5 6">NBRC 106684</strain>
    </source>
</reference>
<evidence type="ECO:0000256" key="1">
    <source>
        <dbReference type="ARBA" id="ARBA00005582"/>
    </source>
</evidence>
<dbReference type="InterPro" id="IPR020084">
    <property type="entry name" value="NUDIX_hydrolase_CS"/>
</dbReference>
<dbReference type="SUPFAM" id="SSF55811">
    <property type="entry name" value="Nudix"/>
    <property type="match status" value="1"/>
</dbReference>
<dbReference type="InterPro" id="IPR015797">
    <property type="entry name" value="NUDIX_hydrolase-like_dom_sf"/>
</dbReference>
<accession>A0ABQ4JGS0</accession>
<dbReference type="InterPro" id="IPR000086">
    <property type="entry name" value="NUDIX_hydrolase_dom"/>
</dbReference>
<dbReference type="Pfam" id="PF00293">
    <property type="entry name" value="NUDIX"/>
    <property type="match status" value="1"/>
</dbReference>
<keyword evidence="6" id="KW-1185">Reference proteome</keyword>
<evidence type="ECO:0000256" key="2">
    <source>
        <dbReference type="ARBA" id="ARBA00022801"/>
    </source>
</evidence>
<dbReference type="PANTHER" id="PTHR43736">
    <property type="entry name" value="ADP-RIBOSE PYROPHOSPHATASE"/>
    <property type="match status" value="1"/>
</dbReference>
<proteinExistence type="inferred from homology"/>
<comment type="caution">
    <text evidence="5">The sequence shown here is derived from an EMBL/GenBank/DDBJ whole genome shotgun (WGS) entry which is preliminary data.</text>
</comment>
<gene>
    <name evidence="5" type="ORF">Vqi01_49830</name>
</gene>
<comment type="similarity">
    <text evidence="1">Belongs to the Nudix hydrolase family.</text>
</comment>
<dbReference type="RefSeq" id="WP_239098643.1">
    <property type="nucleotide sequence ID" value="NZ_BOPC01000085.1"/>
</dbReference>
<dbReference type="Proteomes" id="UP000653076">
    <property type="component" value="Unassembled WGS sequence"/>
</dbReference>
<feature type="compositionally biased region" description="Polar residues" evidence="3">
    <location>
        <begin position="245"/>
        <end position="278"/>
    </location>
</feature>
<keyword evidence="2" id="KW-0378">Hydrolase</keyword>
<feature type="region of interest" description="Disordered" evidence="3">
    <location>
        <begin position="159"/>
        <end position="278"/>
    </location>
</feature>
<feature type="domain" description="Nudix hydrolase" evidence="4">
    <location>
        <begin position="5"/>
        <end position="134"/>
    </location>
</feature>
<name>A0ABQ4JGS0_9ACTN</name>